<comment type="caution">
    <text evidence="2">The sequence shown here is derived from an EMBL/GenBank/DDBJ whole genome shotgun (WGS) entry which is preliminary data.</text>
</comment>
<feature type="compositionally biased region" description="Gly residues" evidence="1">
    <location>
        <begin position="38"/>
        <end position="61"/>
    </location>
</feature>
<evidence type="ECO:0000313" key="3">
    <source>
        <dbReference type="Proteomes" id="UP000235145"/>
    </source>
</evidence>
<proteinExistence type="predicted"/>
<sequence>MRYCNVVVMIIRIVDKCEQKQNLPDHHLHLGDGRGSDRGGIGRGRGGGGSGGNEGRDGSGVCGDNTRDDGGGRSIDGGNAEDRGGNDNCGVGGHKGNMRTSLSSWMIYDVNRVDVEENEKK</sequence>
<dbReference type="EMBL" id="NBSK02000005">
    <property type="protein sequence ID" value="KAJ0205614.1"/>
    <property type="molecule type" value="Genomic_DNA"/>
</dbReference>
<evidence type="ECO:0000313" key="2">
    <source>
        <dbReference type="EMBL" id="KAJ0205614.1"/>
    </source>
</evidence>
<keyword evidence="3" id="KW-1185">Reference proteome</keyword>
<protein>
    <submittedName>
        <fullName evidence="2">Uncharacterized protein</fullName>
    </submittedName>
</protein>
<feature type="compositionally biased region" description="Basic and acidic residues" evidence="1">
    <location>
        <begin position="22"/>
        <end position="37"/>
    </location>
</feature>
<gene>
    <name evidence="2" type="ORF">LSAT_V11C500234310</name>
</gene>
<accession>A0A9R1XAZ4</accession>
<evidence type="ECO:0000256" key="1">
    <source>
        <dbReference type="SAM" id="MobiDB-lite"/>
    </source>
</evidence>
<feature type="region of interest" description="Disordered" evidence="1">
    <location>
        <begin position="22"/>
        <end position="99"/>
    </location>
</feature>
<dbReference type="AlphaFoldDB" id="A0A9R1XAZ4"/>
<reference evidence="2 3" key="1">
    <citation type="journal article" date="2017" name="Nat. Commun.">
        <title>Genome assembly with in vitro proximity ligation data and whole-genome triplication in lettuce.</title>
        <authorList>
            <person name="Reyes-Chin-Wo S."/>
            <person name="Wang Z."/>
            <person name="Yang X."/>
            <person name="Kozik A."/>
            <person name="Arikit S."/>
            <person name="Song C."/>
            <person name="Xia L."/>
            <person name="Froenicke L."/>
            <person name="Lavelle D.O."/>
            <person name="Truco M.J."/>
            <person name="Xia R."/>
            <person name="Zhu S."/>
            <person name="Xu C."/>
            <person name="Xu H."/>
            <person name="Xu X."/>
            <person name="Cox K."/>
            <person name="Korf I."/>
            <person name="Meyers B.C."/>
            <person name="Michelmore R.W."/>
        </authorList>
    </citation>
    <scope>NUCLEOTIDE SEQUENCE [LARGE SCALE GENOMIC DNA]</scope>
    <source>
        <strain evidence="3">cv. Salinas</strain>
        <tissue evidence="2">Seedlings</tissue>
    </source>
</reference>
<dbReference type="Proteomes" id="UP000235145">
    <property type="component" value="Unassembled WGS sequence"/>
</dbReference>
<organism evidence="2 3">
    <name type="scientific">Lactuca sativa</name>
    <name type="common">Garden lettuce</name>
    <dbReference type="NCBI Taxonomy" id="4236"/>
    <lineage>
        <taxon>Eukaryota</taxon>
        <taxon>Viridiplantae</taxon>
        <taxon>Streptophyta</taxon>
        <taxon>Embryophyta</taxon>
        <taxon>Tracheophyta</taxon>
        <taxon>Spermatophyta</taxon>
        <taxon>Magnoliopsida</taxon>
        <taxon>eudicotyledons</taxon>
        <taxon>Gunneridae</taxon>
        <taxon>Pentapetalae</taxon>
        <taxon>asterids</taxon>
        <taxon>campanulids</taxon>
        <taxon>Asterales</taxon>
        <taxon>Asteraceae</taxon>
        <taxon>Cichorioideae</taxon>
        <taxon>Cichorieae</taxon>
        <taxon>Lactucinae</taxon>
        <taxon>Lactuca</taxon>
    </lineage>
</organism>
<name>A0A9R1XAZ4_LACSA</name>